<evidence type="ECO:0000313" key="2">
    <source>
        <dbReference type="Proteomes" id="UP000288395"/>
    </source>
</evidence>
<accession>A0A432VQ60</accession>
<gene>
    <name evidence="1" type="ORF">CWE08_11685</name>
</gene>
<name>A0A432VQ60_9GAMM</name>
<protein>
    <recommendedName>
        <fullName evidence="3">Type II secretory pathway component</fullName>
    </recommendedName>
</protein>
<dbReference type="AlphaFoldDB" id="A0A432VQ60"/>
<organism evidence="1 2">
    <name type="scientific">Aliidiomarina iranensis</name>
    <dbReference type="NCBI Taxonomy" id="1434071"/>
    <lineage>
        <taxon>Bacteria</taxon>
        <taxon>Pseudomonadati</taxon>
        <taxon>Pseudomonadota</taxon>
        <taxon>Gammaproteobacteria</taxon>
        <taxon>Alteromonadales</taxon>
        <taxon>Idiomarinaceae</taxon>
        <taxon>Aliidiomarina</taxon>
    </lineage>
</organism>
<proteinExistence type="predicted"/>
<evidence type="ECO:0000313" key="1">
    <source>
        <dbReference type="EMBL" id="RUO18308.1"/>
    </source>
</evidence>
<dbReference type="EMBL" id="PIPJ01000013">
    <property type="protein sequence ID" value="RUO18308.1"/>
    <property type="molecule type" value="Genomic_DNA"/>
</dbReference>
<dbReference type="RefSeq" id="WP_126768422.1">
    <property type="nucleotide sequence ID" value="NZ_PIPJ01000013.1"/>
</dbReference>
<sequence>MIALILILLNLTTAILLDSIEEGLLNLRLSQTDIHLARAWRAQDSALAYAYAQFEQGVPIYENLNFTSDLSARAQQSPVDCELLPELPVTPTKVTGSATATAQCWLLKIEVQQLSQRLRLQKSYWLYRGPSNERFWLPKEGGP</sequence>
<dbReference type="OrthoDB" id="6401723at2"/>
<dbReference type="Proteomes" id="UP000288395">
    <property type="component" value="Unassembled WGS sequence"/>
</dbReference>
<reference evidence="2" key="1">
    <citation type="journal article" date="2018" name="Front. Microbiol.">
        <title>Genome-Based Analysis Reveals the Taxonomy and Diversity of the Family Idiomarinaceae.</title>
        <authorList>
            <person name="Liu Y."/>
            <person name="Lai Q."/>
            <person name="Shao Z."/>
        </authorList>
    </citation>
    <scope>NUCLEOTIDE SEQUENCE [LARGE SCALE GENOMIC DNA]</scope>
    <source>
        <strain evidence="2">GBPy7</strain>
    </source>
</reference>
<evidence type="ECO:0008006" key="3">
    <source>
        <dbReference type="Google" id="ProtNLM"/>
    </source>
</evidence>
<comment type="caution">
    <text evidence="1">The sequence shown here is derived from an EMBL/GenBank/DDBJ whole genome shotgun (WGS) entry which is preliminary data.</text>
</comment>
<keyword evidence="2" id="KW-1185">Reference proteome</keyword>